<dbReference type="CDD" id="cd06261">
    <property type="entry name" value="TM_PBP2"/>
    <property type="match status" value="1"/>
</dbReference>
<feature type="transmembrane region" description="Helical" evidence="7">
    <location>
        <begin position="237"/>
        <end position="257"/>
    </location>
</feature>
<evidence type="ECO:0000256" key="2">
    <source>
        <dbReference type="ARBA" id="ARBA00022448"/>
    </source>
</evidence>
<evidence type="ECO:0000256" key="6">
    <source>
        <dbReference type="ARBA" id="ARBA00023136"/>
    </source>
</evidence>
<dbReference type="Pfam" id="PF00528">
    <property type="entry name" value="BPD_transp_1"/>
    <property type="match status" value="1"/>
</dbReference>
<feature type="transmembrane region" description="Helical" evidence="7">
    <location>
        <begin position="296"/>
        <end position="317"/>
    </location>
</feature>
<dbReference type="Proteomes" id="UP000501060">
    <property type="component" value="Chromosome"/>
</dbReference>
<dbReference type="KEGG" id="mphe:HGG69_01125"/>
<dbReference type="SUPFAM" id="SSF161098">
    <property type="entry name" value="MetI-like"/>
    <property type="match status" value="1"/>
</dbReference>
<keyword evidence="6 7" id="KW-0472">Membrane</keyword>
<evidence type="ECO:0000256" key="7">
    <source>
        <dbReference type="RuleBase" id="RU363032"/>
    </source>
</evidence>
<dbReference type="EMBL" id="CP051481">
    <property type="protein sequence ID" value="QJG66925.1"/>
    <property type="molecule type" value="Genomic_DNA"/>
</dbReference>
<evidence type="ECO:0000256" key="3">
    <source>
        <dbReference type="ARBA" id="ARBA00022475"/>
    </source>
</evidence>
<keyword evidence="2 7" id="KW-0813">Transport</keyword>
<feature type="transmembrane region" description="Helical" evidence="7">
    <location>
        <begin position="34"/>
        <end position="57"/>
    </location>
</feature>
<sequence>MFKWRLKKIRKIQNKAIQNNSFILFKKTKFIKPFLLLLPSIIVLLLFTVVPFVYVIVDSFLIQGDSIKITDINVGLKNYEFLLKSDYEFQIALRNTIIYALVALPISLFISIGVSITISNLTKRYWKSFWQSIFFLPYVTSGVAISIAFFYLFADKGIMTKILGLETYSWLTQRSGWNSLIVIILRGVWENLAFQILMLSTALMSINPMLYKASQIDGVSKTRELFAITLPKVKRTLLFLITIGIIGGVKIFPLALFDNNPTQATSYQGQTIMTYIYSMLMANKEQFKHYSTTASVILFILGVFLSFAIRYIVILGYRINIHLGVKRVQYKIKNNKNPYKTNYQI</sequence>
<name>A0A858U6N2_9MOLU</name>
<dbReference type="PANTHER" id="PTHR30193:SF37">
    <property type="entry name" value="INNER MEMBRANE ABC TRANSPORTER PERMEASE PROTEIN YCJO"/>
    <property type="match status" value="1"/>
</dbReference>
<proteinExistence type="inferred from homology"/>
<evidence type="ECO:0000313" key="10">
    <source>
        <dbReference type="Proteomes" id="UP000501060"/>
    </source>
</evidence>
<dbReference type="PROSITE" id="PS50928">
    <property type="entry name" value="ABC_TM1"/>
    <property type="match status" value="1"/>
</dbReference>
<dbReference type="RefSeq" id="WP_169604976.1">
    <property type="nucleotide sequence ID" value="NZ_CP051481.1"/>
</dbReference>
<keyword evidence="4 7" id="KW-0812">Transmembrane</keyword>
<feature type="transmembrane region" description="Helical" evidence="7">
    <location>
        <begin position="133"/>
        <end position="154"/>
    </location>
</feature>
<comment type="subcellular location">
    <subcellularLocation>
        <location evidence="1 7">Cell membrane</location>
        <topology evidence="1 7">Multi-pass membrane protein</topology>
    </subcellularLocation>
</comment>
<feature type="transmembrane region" description="Helical" evidence="7">
    <location>
        <begin position="97"/>
        <end position="121"/>
    </location>
</feature>
<dbReference type="GO" id="GO:0055085">
    <property type="term" value="P:transmembrane transport"/>
    <property type="evidence" value="ECO:0007669"/>
    <property type="project" value="InterPro"/>
</dbReference>
<keyword evidence="5 7" id="KW-1133">Transmembrane helix</keyword>
<dbReference type="InterPro" id="IPR035906">
    <property type="entry name" value="MetI-like_sf"/>
</dbReference>
<protein>
    <submittedName>
        <fullName evidence="9">Sugar ABC transporter permease</fullName>
    </submittedName>
</protein>
<comment type="similarity">
    <text evidence="7">Belongs to the binding-protein-dependent transport system permease family.</text>
</comment>
<dbReference type="PANTHER" id="PTHR30193">
    <property type="entry name" value="ABC TRANSPORTER PERMEASE PROTEIN"/>
    <property type="match status" value="1"/>
</dbReference>
<evidence type="ECO:0000313" key="9">
    <source>
        <dbReference type="EMBL" id="QJG66925.1"/>
    </source>
</evidence>
<evidence type="ECO:0000259" key="8">
    <source>
        <dbReference type="PROSITE" id="PS50928"/>
    </source>
</evidence>
<reference evidence="9 10" key="1">
    <citation type="submission" date="2020-04" db="EMBL/GenBank/DDBJ databases">
        <title>Novel Mycoplasma species detected in Phocoena phocoena (harbor porpoise) from the USA.</title>
        <authorList>
            <person name="Volokhov D.V."/>
        </authorList>
    </citation>
    <scope>NUCLEOTIDE SEQUENCE [LARGE SCALE GENOMIC DNA]</scope>
    <source>
        <strain evidence="9 10">Phocoena C-264-GEN</strain>
    </source>
</reference>
<organism evidence="9 10">
    <name type="scientific">Mycoplasma phocoenae</name>
    <dbReference type="NCBI Taxonomy" id="754517"/>
    <lineage>
        <taxon>Bacteria</taxon>
        <taxon>Bacillati</taxon>
        <taxon>Mycoplasmatota</taxon>
        <taxon>Mollicutes</taxon>
        <taxon>Mycoplasmataceae</taxon>
        <taxon>Mycoplasma</taxon>
    </lineage>
</organism>
<gene>
    <name evidence="9" type="ORF">HGG69_01125</name>
</gene>
<accession>A0A858U6N2</accession>
<feature type="transmembrane region" description="Helical" evidence="7">
    <location>
        <begin position="192"/>
        <end position="211"/>
    </location>
</feature>
<dbReference type="AlphaFoldDB" id="A0A858U6N2"/>
<evidence type="ECO:0000256" key="4">
    <source>
        <dbReference type="ARBA" id="ARBA00022692"/>
    </source>
</evidence>
<evidence type="ECO:0000256" key="5">
    <source>
        <dbReference type="ARBA" id="ARBA00022989"/>
    </source>
</evidence>
<dbReference type="Gene3D" id="1.10.3720.10">
    <property type="entry name" value="MetI-like"/>
    <property type="match status" value="1"/>
</dbReference>
<feature type="domain" description="ABC transmembrane type-1" evidence="8">
    <location>
        <begin position="93"/>
        <end position="309"/>
    </location>
</feature>
<dbReference type="InterPro" id="IPR000515">
    <property type="entry name" value="MetI-like"/>
</dbReference>
<keyword evidence="3" id="KW-1003">Cell membrane</keyword>
<keyword evidence="10" id="KW-1185">Reference proteome</keyword>
<evidence type="ECO:0000256" key="1">
    <source>
        <dbReference type="ARBA" id="ARBA00004651"/>
    </source>
</evidence>
<dbReference type="InterPro" id="IPR051393">
    <property type="entry name" value="ABC_transporter_permease"/>
</dbReference>
<dbReference type="GO" id="GO:0005886">
    <property type="term" value="C:plasma membrane"/>
    <property type="evidence" value="ECO:0007669"/>
    <property type="project" value="UniProtKB-SubCell"/>
</dbReference>